<organism evidence="2 3">
    <name type="scientific">Acorus gramineus</name>
    <name type="common">Dwarf sweet flag</name>
    <dbReference type="NCBI Taxonomy" id="55184"/>
    <lineage>
        <taxon>Eukaryota</taxon>
        <taxon>Viridiplantae</taxon>
        <taxon>Streptophyta</taxon>
        <taxon>Embryophyta</taxon>
        <taxon>Tracheophyta</taxon>
        <taxon>Spermatophyta</taxon>
        <taxon>Magnoliopsida</taxon>
        <taxon>Liliopsida</taxon>
        <taxon>Acoraceae</taxon>
        <taxon>Acorus</taxon>
    </lineage>
</organism>
<accession>A0AAV9A7W3</accession>
<sequence length="68" mass="7594">MTYATSHYTPSLSLCGLPVCFSFFLDPDLLQDRLSSFHGSLAKKIASFSSGYISFDSLQLILSLFFFI</sequence>
<evidence type="ECO:0000313" key="2">
    <source>
        <dbReference type="EMBL" id="KAK1260208.1"/>
    </source>
</evidence>
<protein>
    <submittedName>
        <fullName evidence="2">Uncharacterized protein</fullName>
    </submittedName>
</protein>
<reference evidence="2" key="1">
    <citation type="journal article" date="2023" name="Nat. Commun.">
        <title>Diploid and tetraploid genomes of Acorus and the evolution of monocots.</title>
        <authorList>
            <person name="Ma L."/>
            <person name="Liu K.W."/>
            <person name="Li Z."/>
            <person name="Hsiao Y.Y."/>
            <person name="Qi Y."/>
            <person name="Fu T."/>
            <person name="Tang G.D."/>
            <person name="Zhang D."/>
            <person name="Sun W.H."/>
            <person name="Liu D.K."/>
            <person name="Li Y."/>
            <person name="Chen G.Z."/>
            <person name="Liu X.D."/>
            <person name="Liao X.Y."/>
            <person name="Jiang Y.T."/>
            <person name="Yu X."/>
            <person name="Hao Y."/>
            <person name="Huang J."/>
            <person name="Zhao X.W."/>
            <person name="Ke S."/>
            <person name="Chen Y.Y."/>
            <person name="Wu W.L."/>
            <person name="Hsu J.L."/>
            <person name="Lin Y.F."/>
            <person name="Huang M.D."/>
            <person name="Li C.Y."/>
            <person name="Huang L."/>
            <person name="Wang Z.W."/>
            <person name="Zhao X."/>
            <person name="Zhong W.Y."/>
            <person name="Peng D.H."/>
            <person name="Ahmad S."/>
            <person name="Lan S."/>
            <person name="Zhang J.S."/>
            <person name="Tsai W.C."/>
            <person name="Van de Peer Y."/>
            <person name="Liu Z.J."/>
        </authorList>
    </citation>
    <scope>NUCLEOTIDE SEQUENCE</scope>
    <source>
        <strain evidence="2">SCP</strain>
    </source>
</reference>
<evidence type="ECO:0000313" key="3">
    <source>
        <dbReference type="Proteomes" id="UP001179952"/>
    </source>
</evidence>
<feature type="transmembrane region" description="Helical" evidence="1">
    <location>
        <begin position="7"/>
        <end position="25"/>
    </location>
</feature>
<name>A0AAV9A7W3_ACOGR</name>
<evidence type="ECO:0000256" key="1">
    <source>
        <dbReference type="SAM" id="Phobius"/>
    </source>
</evidence>
<feature type="transmembrane region" description="Helical" evidence="1">
    <location>
        <begin position="45"/>
        <end position="67"/>
    </location>
</feature>
<keyword evidence="1" id="KW-0472">Membrane</keyword>
<dbReference type="AlphaFoldDB" id="A0AAV9A7W3"/>
<keyword evidence="1" id="KW-0812">Transmembrane</keyword>
<comment type="caution">
    <text evidence="2">The sequence shown here is derived from an EMBL/GenBank/DDBJ whole genome shotgun (WGS) entry which is preliminary data.</text>
</comment>
<proteinExistence type="predicted"/>
<keyword evidence="3" id="KW-1185">Reference proteome</keyword>
<keyword evidence="1" id="KW-1133">Transmembrane helix</keyword>
<gene>
    <name evidence="2" type="ORF">QJS04_geneDACA002116</name>
</gene>
<dbReference type="EMBL" id="JAUJYN010000011">
    <property type="protein sequence ID" value="KAK1260208.1"/>
    <property type="molecule type" value="Genomic_DNA"/>
</dbReference>
<reference evidence="2" key="2">
    <citation type="submission" date="2023-06" db="EMBL/GenBank/DDBJ databases">
        <authorList>
            <person name="Ma L."/>
            <person name="Liu K.-W."/>
            <person name="Li Z."/>
            <person name="Hsiao Y.-Y."/>
            <person name="Qi Y."/>
            <person name="Fu T."/>
            <person name="Tang G."/>
            <person name="Zhang D."/>
            <person name="Sun W.-H."/>
            <person name="Liu D.-K."/>
            <person name="Li Y."/>
            <person name="Chen G.-Z."/>
            <person name="Liu X.-D."/>
            <person name="Liao X.-Y."/>
            <person name="Jiang Y.-T."/>
            <person name="Yu X."/>
            <person name="Hao Y."/>
            <person name="Huang J."/>
            <person name="Zhao X.-W."/>
            <person name="Ke S."/>
            <person name="Chen Y.-Y."/>
            <person name="Wu W.-L."/>
            <person name="Hsu J.-L."/>
            <person name="Lin Y.-F."/>
            <person name="Huang M.-D."/>
            <person name="Li C.-Y."/>
            <person name="Huang L."/>
            <person name="Wang Z.-W."/>
            <person name="Zhao X."/>
            <person name="Zhong W.-Y."/>
            <person name="Peng D.-H."/>
            <person name="Ahmad S."/>
            <person name="Lan S."/>
            <person name="Zhang J.-S."/>
            <person name="Tsai W.-C."/>
            <person name="Van De Peer Y."/>
            <person name="Liu Z.-J."/>
        </authorList>
    </citation>
    <scope>NUCLEOTIDE SEQUENCE</scope>
    <source>
        <strain evidence="2">SCP</strain>
        <tissue evidence="2">Leaves</tissue>
    </source>
</reference>
<dbReference type="Proteomes" id="UP001179952">
    <property type="component" value="Unassembled WGS sequence"/>
</dbReference>